<comment type="caution">
    <text evidence="1">The sequence shown here is derived from an EMBL/GenBank/DDBJ whole genome shotgun (WGS) entry which is preliminary data.</text>
</comment>
<evidence type="ECO:0000313" key="1">
    <source>
        <dbReference type="EMBL" id="MDT0448386.1"/>
    </source>
</evidence>
<dbReference type="Proteomes" id="UP001180531">
    <property type="component" value="Unassembled WGS sequence"/>
</dbReference>
<dbReference type="EMBL" id="JAVRFI010000002">
    <property type="protein sequence ID" value="MDT0448386.1"/>
    <property type="molecule type" value="Genomic_DNA"/>
</dbReference>
<evidence type="ECO:0000313" key="2">
    <source>
        <dbReference type="Proteomes" id="UP001180531"/>
    </source>
</evidence>
<name>A0ABU2SHD0_9ACTN</name>
<sequence>MKSAKEPTVYQDVDVIRRIQELMVLCSLLPPDGKLREVLEMALAVHEEPLLARITPVTNLHPFATKSWLENLWDPASTTEAEKELVSWQNTSENMGPAIQELKNAEQQMGIRLAAEKVSSQ</sequence>
<dbReference type="RefSeq" id="WP_311608132.1">
    <property type="nucleotide sequence ID" value="NZ_JAVRFI010000002.1"/>
</dbReference>
<dbReference type="InterPro" id="IPR045994">
    <property type="entry name" value="DurN"/>
</dbReference>
<proteinExistence type="predicted"/>
<accession>A0ABU2SHD0</accession>
<gene>
    <name evidence="1" type="ORF">RM609_04720</name>
</gene>
<dbReference type="Pfam" id="PF19375">
    <property type="entry name" value="DurN"/>
    <property type="match status" value="1"/>
</dbReference>
<protein>
    <submittedName>
        <fullName evidence="1">DurN family substrate-assisted peptide maturase</fullName>
    </submittedName>
</protein>
<organism evidence="1 2">
    <name type="scientific">Streptomyces hesseae</name>
    <dbReference type="NCBI Taxonomy" id="3075519"/>
    <lineage>
        <taxon>Bacteria</taxon>
        <taxon>Bacillati</taxon>
        <taxon>Actinomycetota</taxon>
        <taxon>Actinomycetes</taxon>
        <taxon>Kitasatosporales</taxon>
        <taxon>Streptomycetaceae</taxon>
        <taxon>Streptomyces</taxon>
    </lineage>
</organism>
<reference evidence="1" key="1">
    <citation type="submission" date="2024-05" db="EMBL/GenBank/DDBJ databases">
        <title>30 novel species of actinomycetes from the DSMZ collection.</title>
        <authorList>
            <person name="Nouioui I."/>
        </authorList>
    </citation>
    <scope>NUCLEOTIDE SEQUENCE</scope>
    <source>
        <strain evidence="1">DSM 40473</strain>
    </source>
</reference>
<keyword evidence="2" id="KW-1185">Reference proteome</keyword>